<dbReference type="EMBL" id="AEIG01000033">
    <property type="protein sequence ID" value="EGG29800.1"/>
    <property type="molecule type" value="Genomic_DNA"/>
</dbReference>
<accession>F3L1K4</accession>
<gene>
    <name evidence="1" type="ORF">IMCC3088_1344</name>
</gene>
<sequence length="43" mass="4581">MTLVACKNELPKRAAGLVLNNIGRISVRGHFSACGNHGRYGAK</sequence>
<organism evidence="1 2">
    <name type="scientific">Aequoribacter fuscus</name>
    <dbReference type="NCBI Taxonomy" id="2518989"/>
    <lineage>
        <taxon>Bacteria</taxon>
        <taxon>Pseudomonadati</taxon>
        <taxon>Pseudomonadota</taxon>
        <taxon>Gammaproteobacteria</taxon>
        <taxon>Cellvibrionales</taxon>
        <taxon>Halieaceae</taxon>
        <taxon>Aequoribacter</taxon>
    </lineage>
</organism>
<keyword evidence="2" id="KW-1185">Reference proteome</keyword>
<evidence type="ECO:0000313" key="2">
    <source>
        <dbReference type="Proteomes" id="UP000005615"/>
    </source>
</evidence>
<name>F3L1K4_9GAMM</name>
<proteinExistence type="predicted"/>
<dbReference type="Proteomes" id="UP000005615">
    <property type="component" value="Unassembled WGS sequence"/>
</dbReference>
<comment type="caution">
    <text evidence="1">The sequence shown here is derived from an EMBL/GenBank/DDBJ whole genome shotgun (WGS) entry which is preliminary data.</text>
</comment>
<dbReference type="STRING" id="2518989.IMCC3088_1344"/>
<reference evidence="1 2" key="1">
    <citation type="journal article" date="2011" name="J. Bacteriol.">
        <title>Genome sequence of strain IMCC3088, a proteorhodopsin-containing marine bacterium belonging to the OM60/NOR5 clade.</title>
        <authorList>
            <person name="Jang Y."/>
            <person name="Oh H.M."/>
            <person name="Kang I."/>
            <person name="Lee K."/>
            <person name="Yang S.J."/>
            <person name="Cho J.C."/>
        </authorList>
    </citation>
    <scope>NUCLEOTIDE SEQUENCE [LARGE SCALE GENOMIC DNA]</scope>
    <source>
        <strain evidence="1 2">IMCC3088</strain>
    </source>
</reference>
<dbReference type="AlphaFoldDB" id="F3L1K4"/>
<protein>
    <submittedName>
        <fullName evidence="1">Uncharacterized protein</fullName>
    </submittedName>
</protein>
<evidence type="ECO:0000313" key="1">
    <source>
        <dbReference type="EMBL" id="EGG29800.1"/>
    </source>
</evidence>